<dbReference type="RefSeq" id="WP_276656352.1">
    <property type="nucleotide sequence ID" value="NZ_SSFD01000014.1"/>
</dbReference>
<gene>
    <name evidence="9" type="ORF">E6Q80_00885</name>
</gene>
<accession>A0A5C7T8W4</accession>
<dbReference type="InterPro" id="IPR012133">
    <property type="entry name" value="Alpha-hydoxy_acid_DH_FMN"/>
</dbReference>
<evidence type="ECO:0000256" key="4">
    <source>
        <dbReference type="ARBA" id="ARBA00023002"/>
    </source>
</evidence>
<comment type="cofactor">
    <cofactor evidence="1">
        <name>FMN</name>
        <dbReference type="ChEBI" id="CHEBI:58210"/>
    </cofactor>
</comment>
<feature type="binding site" evidence="7">
    <location>
        <position position="125"/>
    </location>
    <ligand>
        <name>FMN</name>
        <dbReference type="ChEBI" id="CHEBI:58210"/>
    </ligand>
</feature>
<dbReference type="PANTHER" id="PTHR10578">
    <property type="entry name" value="S -2-HYDROXY-ACID OXIDASE-RELATED"/>
    <property type="match status" value="1"/>
</dbReference>
<dbReference type="InterPro" id="IPR000262">
    <property type="entry name" value="FMN-dep_DH"/>
</dbReference>
<name>A0A5C7T8W4_THASP</name>
<sequence>MSTSTTTTTSPHQPLTRIPPDILCARDYEALAPRFLLPAHQAYIAGGSGFETTLRANRAAFDAAQILPRLLRDVTAGHTRVSLLGQDLPHPILLAPLAFQTLAHAGGELETARAAEATDTCLVASTLSSHPLEDIAAASRSEKWFQLYFQPLRESTLDLVRRAESAGYRTLVVTLDAAVQSPSLRARRAGFAMPANVSPANLAHHAQAPQVAIERSQSLILQGVMSEAPTWHDLEWLLQQTRLPVIVKGVLRADDALALKQSGVAGVIVSNHGGRSLDGAPASLDMLAAVRRAVGEDYPVLLDSGVRAGSDIFKALAMGADAVLIGRLQVFALAVAGALGVAHLLKLLREELELCMALAGCPTLADITADCILQRNGLTHAHP</sequence>
<dbReference type="GO" id="GO:0010181">
    <property type="term" value="F:FMN binding"/>
    <property type="evidence" value="ECO:0007669"/>
    <property type="project" value="InterPro"/>
</dbReference>
<evidence type="ECO:0000256" key="3">
    <source>
        <dbReference type="ARBA" id="ARBA00022643"/>
    </source>
</evidence>
<evidence type="ECO:0000313" key="10">
    <source>
        <dbReference type="Proteomes" id="UP000321192"/>
    </source>
</evidence>
<dbReference type="Pfam" id="PF01070">
    <property type="entry name" value="FMN_dh"/>
    <property type="match status" value="1"/>
</dbReference>
<evidence type="ECO:0000256" key="1">
    <source>
        <dbReference type="ARBA" id="ARBA00001917"/>
    </source>
</evidence>
<protein>
    <submittedName>
        <fullName evidence="9">Alpha-hydroxy-acid oxidizing protein</fullName>
    </submittedName>
</protein>
<keyword evidence="4" id="KW-0560">Oxidoreductase</keyword>
<evidence type="ECO:0000256" key="7">
    <source>
        <dbReference type="PIRSR" id="PIRSR000138-2"/>
    </source>
</evidence>
<feature type="binding site" evidence="7">
    <location>
        <position position="270"/>
    </location>
    <ligand>
        <name>FMN</name>
        <dbReference type="ChEBI" id="CHEBI:58210"/>
    </ligand>
</feature>
<evidence type="ECO:0000259" key="8">
    <source>
        <dbReference type="PROSITE" id="PS51349"/>
    </source>
</evidence>
<feature type="binding site" evidence="7">
    <location>
        <position position="174"/>
    </location>
    <ligand>
        <name>FMN</name>
        <dbReference type="ChEBI" id="CHEBI:58210"/>
    </ligand>
</feature>
<dbReference type="InterPro" id="IPR037396">
    <property type="entry name" value="FMN_HAD"/>
</dbReference>
<comment type="caution">
    <text evidence="9">The sequence shown here is derived from an EMBL/GenBank/DDBJ whole genome shotgun (WGS) entry which is preliminary data.</text>
</comment>
<evidence type="ECO:0000313" key="9">
    <source>
        <dbReference type="EMBL" id="TXH92199.1"/>
    </source>
</evidence>
<dbReference type="Gene3D" id="3.20.20.70">
    <property type="entry name" value="Aldolase class I"/>
    <property type="match status" value="1"/>
</dbReference>
<evidence type="ECO:0000256" key="5">
    <source>
        <dbReference type="ARBA" id="ARBA00024042"/>
    </source>
</evidence>
<feature type="binding site" evidence="7">
    <location>
        <begin position="326"/>
        <end position="327"/>
    </location>
    <ligand>
        <name>FMN</name>
        <dbReference type="ChEBI" id="CHEBI:58210"/>
    </ligand>
</feature>
<keyword evidence="3 7" id="KW-0288">FMN</keyword>
<feature type="binding site" evidence="7">
    <location>
        <position position="272"/>
    </location>
    <ligand>
        <name>glyoxylate</name>
        <dbReference type="ChEBI" id="CHEBI:36655"/>
    </ligand>
</feature>
<dbReference type="PIRSF" id="PIRSF000138">
    <property type="entry name" value="Al-hdrx_acd_dh"/>
    <property type="match status" value="1"/>
</dbReference>
<dbReference type="PROSITE" id="PS51349">
    <property type="entry name" value="FMN_HYDROXY_ACID_DH_2"/>
    <property type="match status" value="1"/>
</dbReference>
<keyword evidence="2 7" id="KW-0285">Flavoprotein</keyword>
<dbReference type="GO" id="GO:0016614">
    <property type="term" value="F:oxidoreductase activity, acting on CH-OH group of donors"/>
    <property type="evidence" value="ECO:0007669"/>
    <property type="project" value="UniProtKB-ARBA"/>
</dbReference>
<organism evidence="9 10">
    <name type="scientific">Thauera aminoaromatica</name>
    <dbReference type="NCBI Taxonomy" id="164330"/>
    <lineage>
        <taxon>Bacteria</taxon>
        <taxon>Pseudomonadati</taxon>
        <taxon>Pseudomonadota</taxon>
        <taxon>Betaproteobacteria</taxon>
        <taxon>Rhodocyclales</taxon>
        <taxon>Zoogloeaceae</taxon>
        <taxon>Thauera</taxon>
    </lineage>
</organism>
<dbReference type="InterPro" id="IPR013785">
    <property type="entry name" value="Aldolase_TIM"/>
</dbReference>
<feature type="binding site" evidence="7">
    <location>
        <begin position="96"/>
        <end position="98"/>
    </location>
    <ligand>
        <name>FMN</name>
        <dbReference type="ChEBI" id="CHEBI:58210"/>
    </ligand>
</feature>
<dbReference type="PANTHER" id="PTHR10578:SF107">
    <property type="entry name" value="2-HYDROXYACID OXIDASE 1"/>
    <property type="match status" value="1"/>
</dbReference>
<feature type="binding site" evidence="7">
    <location>
        <position position="146"/>
    </location>
    <ligand>
        <name>FMN</name>
        <dbReference type="ChEBI" id="CHEBI:58210"/>
    </ligand>
</feature>
<evidence type="ECO:0000256" key="6">
    <source>
        <dbReference type="PIRSR" id="PIRSR000138-1"/>
    </source>
</evidence>
<evidence type="ECO:0000256" key="2">
    <source>
        <dbReference type="ARBA" id="ARBA00022630"/>
    </source>
</evidence>
<feature type="active site" description="Proton acceptor" evidence="6">
    <location>
        <position position="272"/>
    </location>
</feature>
<comment type="similarity">
    <text evidence="5">Belongs to the FMN-dependent alpha-hydroxy acid dehydrogenase family.</text>
</comment>
<dbReference type="AlphaFoldDB" id="A0A5C7T8W4"/>
<dbReference type="CDD" id="cd02809">
    <property type="entry name" value="alpha_hydroxyacid_oxid_FMN"/>
    <property type="match status" value="1"/>
</dbReference>
<dbReference type="SUPFAM" id="SSF51395">
    <property type="entry name" value="FMN-linked oxidoreductases"/>
    <property type="match status" value="1"/>
</dbReference>
<feature type="binding site" evidence="7">
    <location>
        <begin position="303"/>
        <end position="307"/>
    </location>
    <ligand>
        <name>FMN</name>
        <dbReference type="ChEBI" id="CHEBI:58210"/>
    </ligand>
</feature>
<feature type="domain" description="FMN hydroxy acid dehydrogenase" evidence="8">
    <location>
        <begin position="17"/>
        <end position="377"/>
    </location>
</feature>
<dbReference type="FunFam" id="3.20.20.70:FF:000029">
    <property type="entry name" value="L-lactate dehydrogenase"/>
    <property type="match status" value="1"/>
</dbReference>
<feature type="binding site" evidence="7">
    <location>
        <position position="248"/>
    </location>
    <ligand>
        <name>FMN</name>
        <dbReference type="ChEBI" id="CHEBI:58210"/>
    </ligand>
</feature>
<feature type="binding site" evidence="7">
    <location>
        <position position="275"/>
    </location>
    <ligand>
        <name>glyoxylate</name>
        <dbReference type="ChEBI" id="CHEBI:36655"/>
    </ligand>
</feature>
<feature type="binding site" evidence="7">
    <location>
        <position position="43"/>
    </location>
    <ligand>
        <name>glyoxylate</name>
        <dbReference type="ChEBI" id="CHEBI:36655"/>
    </ligand>
</feature>
<feature type="binding site" evidence="7">
    <location>
        <position position="148"/>
    </location>
    <ligand>
        <name>glyoxylate</name>
        <dbReference type="ChEBI" id="CHEBI:36655"/>
    </ligand>
</feature>
<dbReference type="EMBL" id="SSFD01000014">
    <property type="protein sequence ID" value="TXH92199.1"/>
    <property type="molecule type" value="Genomic_DNA"/>
</dbReference>
<proteinExistence type="inferred from homology"/>
<dbReference type="Proteomes" id="UP000321192">
    <property type="component" value="Unassembled WGS sequence"/>
</dbReference>
<reference evidence="9 10" key="1">
    <citation type="submission" date="2018-09" db="EMBL/GenBank/DDBJ databases">
        <title>Metagenome Assembled Genomes from an Advanced Water Purification Facility.</title>
        <authorList>
            <person name="Stamps B.W."/>
            <person name="Spear J.R."/>
        </authorList>
    </citation>
    <scope>NUCLEOTIDE SEQUENCE [LARGE SCALE GENOMIC DNA]</scope>
    <source>
        <strain evidence="9">Bin_27_1</strain>
    </source>
</reference>